<evidence type="ECO:0000256" key="8">
    <source>
        <dbReference type="ARBA" id="ARBA00023136"/>
    </source>
</evidence>
<accession>A0A8S4A989</accession>
<feature type="transmembrane region" description="Helical" evidence="20">
    <location>
        <begin position="262"/>
        <end position="282"/>
    </location>
</feature>
<evidence type="ECO:0000256" key="18">
    <source>
        <dbReference type="ARBA" id="ARBA00036634"/>
    </source>
</evidence>
<evidence type="ECO:0000256" key="12">
    <source>
        <dbReference type="ARBA" id="ARBA00023257"/>
    </source>
</evidence>
<evidence type="ECO:0000313" key="25">
    <source>
        <dbReference type="Proteomes" id="UP000677803"/>
    </source>
</evidence>
<dbReference type="EMBL" id="CAJRST010000002">
    <property type="protein sequence ID" value="CAG5864241.1"/>
    <property type="molecule type" value="Genomic_DNA"/>
</dbReference>
<feature type="transmembrane region" description="Helical" evidence="20">
    <location>
        <begin position="722"/>
        <end position="745"/>
    </location>
</feature>
<evidence type="ECO:0000259" key="23">
    <source>
        <dbReference type="Pfam" id="PF02932"/>
    </source>
</evidence>
<feature type="domain" description="Neurotransmitter-gated ion-channel transmembrane" evidence="23">
    <location>
        <begin position="664"/>
        <end position="781"/>
    </location>
</feature>
<dbReference type="FunFam" id="1.20.58.390:FF:000080">
    <property type="entry name" value="5-hydroxytryptamine (serotonin) receptor 3C, ionotropic"/>
    <property type="match status" value="1"/>
</dbReference>
<keyword evidence="7 20" id="KW-0406">Ion transport</keyword>
<evidence type="ECO:0000256" key="7">
    <source>
        <dbReference type="ARBA" id="ARBA00023065"/>
    </source>
</evidence>
<keyword evidence="2" id="KW-1003">Cell membrane</keyword>
<evidence type="ECO:0000256" key="4">
    <source>
        <dbReference type="ARBA" id="ARBA00022729"/>
    </source>
</evidence>
<keyword evidence="12" id="KW-0628">Postsynaptic cell membrane</keyword>
<evidence type="ECO:0000256" key="17">
    <source>
        <dbReference type="ARBA" id="ARBA00036239"/>
    </source>
</evidence>
<feature type="region of interest" description="Disordered" evidence="21">
    <location>
        <begin position="318"/>
        <end position="343"/>
    </location>
</feature>
<evidence type="ECO:0000256" key="20">
    <source>
        <dbReference type="RuleBase" id="RU000687"/>
    </source>
</evidence>
<keyword evidence="1 20" id="KW-0813">Transport</keyword>
<dbReference type="SUPFAM" id="SSF90112">
    <property type="entry name" value="Neurotransmitter-gated ion-channel transmembrane pore"/>
    <property type="match status" value="3"/>
</dbReference>
<feature type="domain" description="Neurotransmitter-gated ion-channel transmembrane" evidence="23">
    <location>
        <begin position="204"/>
        <end position="409"/>
    </location>
</feature>
<keyword evidence="11" id="KW-0325">Glycoprotein</keyword>
<dbReference type="FunFam" id="1.20.58.390:FF:000120">
    <property type="entry name" value="5-hydroxytryptamine receptor 3A"/>
    <property type="match status" value="1"/>
</dbReference>
<keyword evidence="13" id="KW-1071">Ligand-gated ion channel</keyword>
<comment type="caution">
    <text evidence="20">Lacks conserved residue(s) required for the propagation of feature annotation.</text>
</comment>
<feature type="transmembrane region" description="Helical" evidence="20">
    <location>
        <begin position="1003"/>
        <end position="1026"/>
    </location>
</feature>
<comment type="catalytic activity">
    <reaction evidence="17">
        <text>Na(+)(in) = Na(+)(out)</text>
        <dbReference type="Rhea" id="RHEA:34963"/>
        <dbReference type="ChEBI" id="CHEBI:29101"/>
    </reaction>
</comment>
<keyword evidence="9" id="KW-1015">Disulfide bond</keyword>
<dbReference type="PRINTS" id="PR01708">
    <property type="entry name" value="5HT3RECEPTOR"/>
</dbReference>
<evidence type="ECO:0000256" key="14">
    <source>
        <dbReference type="ARBA" id="ARBA00023303"/>
    </source>
</evidence>
<sequence length="1228" mass="140530">MSAIRPVLHPNTYTNVSMFFTLYGILGVDEKSQLLVTYIWLSYWWINEFISWDEVQCGTSRISLPKEKFWLPDIVINEFMEENKAPSVPYTYLYSNGKVISTMPVKVVSSCNLDIYTFPFDIQNCTLTFNSYIYYAIEIKILLGRSTEKITNVSKNVMTTMGEWELIDITAKKLETDDERGLYTDKLAFYIRVKRRSTMYVVNLLIPSCFLITVDLFSFLLPPQSVDRSSFKMTLILGYTVFLLLMNDLLPVTGNTIPLINVFFSLCLALMVASLLETILITNLLCCSANFSPVPRWIQLVVLKFMGFLVCMPRKTKKPKESESKTGTVEAKNNPDERSLESRELAEEDKALQELRNLSQVLHTIRSEVEEHQKGNQSSDEWIQVGFIIDRLLFGIYILFISVSFITIIIIWRCPMKVKSSKLLVILISLLMHAPCNSAILNCSEPDQISLLRSLQPVFDLSPIRPVANLSTPTVIRIYFTLFGILGVDEKAQVLTTFIWQVLEWKNEFSMWDSEACGSEWIAVPRTVLWVPDIVINEFMEKNSAPAVPYTYLNYEGLVFDEQPVRVVSSCSLDIYLFPFDTQNCTFSFNPYLHGSPDIQLELAASPEEILERSKDVMSTMGEWSLVAITGKKSTIPATFSPNYDEIRFFISVRRHATMYVVNLLIPSCFLITVDLFSFVLPPQNIDRSLFKMTLVLGYTVFLLSTNDMLPITGNTIPLINVFLSLCLALMVASLVETILVTNLLKGSAHYNSPPRWIQLVFLHIVGRLVFLPPKSKQPEDVVIQNLNAQGHSGPTHESMQAVFDLNSFRPAVNLSNPTIANISFTLYAVLGVNEKTQILTTFLWLRLYWQHEFLVWDPDECDGVTKISLPVKELWTPDIIVYEFVDDDVSQACPYVYVNHTGHIRWDRMLRLVSACNLKIFSFPFDVQNCTFTFGSYMHTILDVRVSPALTFEEMSSNSKRYLEASGEWELVDILGETSILQFGIDEWDIITFWVVIKRRPVLYVVNLLIPSSFLMLIDILSFYLPPHSVDRASFKMTLILGYTVFLLIMNDLLPSTANGTPIIGIYFSVCLALMVISLLETVIITNVLHHSSMKYQEVPHWVRVVILKHIANLICYRWPEDVRPPSKVREDKAESSNGSSSPAIIQPVSQTPERQPTSSGELQLICQYLRDLRAHLISLQKENELQDQWCHVGYVLDYLLFRIYLMLITFYALVIITMWCIWINQS</sequence>
<gene>
    <name evidence="24" type="ORF">MMEN_LOCUS1559</name>
</gene>
<feature type="compositionally biased region" description="Basic and acidic residues" evidence="21">
    <location>
        <begin position="333"/>
        <end position="343"/>
    </location>
</feature>
<evidence type="ECO:0000313" key="24">
    <source>
        <dbReference type="EMBL" id="CAG5864241.1"/>
    </source>
</evidence>
<comment type="catalytic activity">
    <reaction evidence="16">
        <text>K(+)(in) = K(+)(out)</text>
        <dbReference type="Rhea" id="RHEA:29463"/>
        <dbReference type="ChEBI" id="CHEBI:29103"/>
    </reaction>
</comment>
<name>A0A8S4A989_9TELE</name>
<dbReference type="CDD" id="cd19063">
    <property type="entry name" value="LGIC_TM_5-HT3"/>
    <property type="match status" value="3"/>
</dbReference>
<evidence type="ECO:0000256" key="16">
    <source>
        <dbReference type="ARBA" id="ARBA00034430"/>
    </source>
</evidence>
<evidence type="ECO:0000256" key="5">
    <source>
        <dbReference type="ARBA" id="ARBA00022989"/>
    </source>
</evidence>
<feature type="non-terminal residue" evidence="24">
    <location>
        <position position="1228"/>
    </location>
</feature>
<keyword evidence="10" id="KW-0675">Receptor</keyword>
<evidence type="ECO:0000256" key="10">
    <source>
        <dbReference type="ARBA" id="ARBA00023170"/>
    </source>
</evidence>
<dbReference type="InterPro" id="IPR008132">
    <property type="entry name" value="5HT3_rcpt"/>
</dbReference>
<comment type="catalytic activity">
    <reaction evidence="18">
        <text>Ca(2+)(in) = Ca(2+)(out)</text>
        <dbReference type="Rhea" id="RHEA:29671"/>
        <dbReference type="ChEBI" id="CHEBI:29108"/>
    </reaction>
</comment>
<feature type="transmembrane region" description="Helical" evidence="20">
    <location>
        <begin position="657"/>
        <end position="681"/>
    </location>
</feature>
<feature type="region of interest" description="Disordered" evidence="21">
    <location>
        <begin position="1127"/>
        <end position="1160"/>
    </location>
</feature>
<dbReference type="InterPro" id="IPR036734">
    <property type="entry name" value="Neur_chan_lig-bd_sf"/>
</dbReference>
<evidence type="ECO:0000256" key="6">
    <source>
        <dbReference type="ARBA" id="ARBA00023018"/>
    </source>
</evidence>
<dbReference type="InterPro" id="IPR036719">
    <property type="entry name" value="Neuro-gated_channel_TM_sf"/>
</dbReference>
<feature type="transmembrane region" description="Helical" evidence="20">
    <location>
        <begin position="294"/>
        <end position="312"/>
    </location>
</feature>
<evidence type="ECO:0000259" key="22">
    <source>
        <dbReference type="Pfam" id="PF02931"/>
    </source>
</evidence>
<evidence type="ECO:0000256" key="2">
    <source>
        <dbReference type="ARBA" id="ARBA00022475"/>
    </source>
</evidence>
<dbReference type="Gene3D" id="1.20.58.390">
    <property type="entry name" value="Neurotransmitter-gated ion-channel transmembrane domain"/>
    <property type="match status" value="3"/>
</dbReference>
<evidence type="ECO:0000256" key="1">
    <source>
        <dbReference type="ARBA" id="ARBA00022448"/>
    </source>
</evidence>
<dbReference type="PRINTS" id="PR00252">
    <property type="entry name" value="NRIONCHANNEL"/>
</dbReference>
<dbReference type="InterPro" id="IPR006202">
    <property type="entry name" value="Neur_chan_lig-bd"/>
</dbReference>
<reference evidence="24" key="1">
    <citation type="submission" date="2021-05" db="EMBL/GenBank/DDBJ databases">
        <authorList>
            <person name="Tigano A."/>
        </authorList>
    </citation>
    <scope>NUCLEOTIDE SEQUENCE</scope>
</reference>
<evidence type="ECO:0000256" key="13">
    <source>
        <dbReference type="ARBA" id="ARBA00023286"/>
    </source>
</evidence>
<evidence type="ECO:0000256" key="3">
    <source>
        <dbReference type="ARBA" id="ARBA00022692"/>
    </source>
</evidence>
<feature type="transmembrane region" description="Helical" evidence="20">
    <location>
        <begin position="1067"/>
        <end position="1090"/>
    </location>
</feature>
<dbReference type="Proteomes" id="UP000677803">
    <property type="component" value="Unassembled WGS sequence"/>
</dbReference>
<feature type="transmembrane region" description="Helical" evidence="20">
    <location>
        <begin position="233"/>
        <end position="250"/>
    </location>
</feature>
<dbReference type="Pfam" id="PF02931">
    <property type="entry name" value="Neur_chan_LBD"/>
    <property type="match status" value="3"/>
</dbReference>
<evidence type="ECO:0000256" key="19">
    <source>
        <dbReference type="ARBA" id="ARBA00037540"/>
    </source>
</evidence>
<dbReference type="SUPFAM" id="SSF63712">
    <property type="entry name" value="Nicotinic receptor ligand binding domain-like"/>
    <property type="match status" value="3"/>
</dbReference>
<keyword evidence="14 20" id="KW-0407">Ion channel</keyword>
<feature type="transmembrane region" description="Helical" evidence="20">
    <location>
        <begin position="1205"/>
        <end position="1225"/>
    </location>
</feature>
<dbReference type="GO" id="GO:0045211">
    <property type="term" value="C:postsynaptic membrane"/>
    <property type="evidence" value="ECO:0007669"/>
    <property type="project" value="UniProtKB-SubCell"/>
</dbReference>
<feature type="domain" description="Neurotransmitter-gated ion-channel transmembrane" evidence="23">
    <location>
        <begin position="1009"/>
        <end position="1217"/>
    </location>
</feature>
<feature type="transmembrane region" description="Helical" evidence="20">
    <location>
        <begin position="392"/>
        <end position="412"/>
    </location>
</feature>
<keyword evidence="5 20" id="KW-1133">Transmembrane helix</keyword>
<keyword evidence="3 20" id="KW-0812">Transmembrane</keyword>
<dbReference type="GO" id="GO:0005230">
    <property type="term" value="F:extracellular ligand-gated monoatomic ion channel activity"/>
    <property type="evidence" value="ECO:0007669"/>
    <property type="project" value="InterPro"/>
</dbReference>
<comment type="function">
    <text evidence="19">Forms serotonin (5-hydroxytryptamine/5-HT3)-activated cation-selective channel complexes, which when activated cause fast, depolarizing responses in neurons.</text>
</comment>
<dbReference type="Pfam" id="PF02932">
    <property type="entry name" value="Neur_chan_memb"/>
    <property type="match status" value="3"/>
</dbReference>
<protein>
    <submittedName>
        <fullName evidence="24">(Atlantic silverside) hypothetical protein</fullName>
    </submittedName>
</protein>
<keyword evidence="4" id="KW-0732">Signal</keyword>
<feature type="domain" description="Neurotransmitter-gated ion-channel ligand-binding" evidence="22">
    <location>
        <begin position="464"/>
        <end position="656"/>
    </location>
</feature>
<keyword evidence="8 20" id="KW-0472">Membrane</keyword>
<dbReference type="PROSITE" id="PS00236">
    <property type="entry name" value="NEUROTR_ION_CHANNEL"/>
    <property type="match status" value="3"/>
</dbReference>
<dbReference type="PANTHER" id="PTHR18945">
    <property type="entry name" value="NEUROTRANSMITTER GATED ION CHANNEL"/>
    <property type="match status" value="1"/>
</dbReference>
<feature type="compositionally biased region" description="Basic and acidic residues" evidence="21">
    <location>
        <begin position="1127"/>
        <end position="1136"/>
    </location>
</feature>
<comment type="subcellular location">
    <subcellularLocation>
        <location evidence="15">Postsynaptic cell membrane</location>
        <topology evidence="15">Multi-pass membrane protein</topology>
    </subcellularLocation>
</comment>
<dbReference type="AlphaFoldDB" id="A0A8S4A989"/>
<dbReference type="InterPro" id="IPR006201">
    <property type="entry name" value="Neur_channel"/>
</dbReference>
<keyword evidence="25" id="KW-1185">Reference proteome</keyword>
<comment type="caution">
    <text evidence="24">The sequence shown here is derived from an EMBL/GenBank/DDBJ whole genome shotgun (WGS) entry which is preliminary data.</text>
</comment>
<feature type="transmembrane region" description="Helical" evidence="20">
    <location>
        <begin position="693"/>
        <end position="710"/>
    </location>
</feature>
<organism evidence="24 25">
    <name type="scientific">Menidia menidia</name>
    <name type="common">Atlantic silverside</name>
    <dbReference type="NCBI Taxonomy" id="238744"/>
    <lineage>
        <taxon>Eukaryota</taxon>
        <taxon>Metazoa</taxon>
        <taxon>Chordata</taxon>
        <taxon>Craniata</taxon>
        <taxon>Vertebrata</taxon>
        <taxon>Euteleostomi</taxon>
        <taxon>Actinopterygii</taxon>
        <taxon>Neopterygii</taxon>
        <taxon>Teleostei</taxon>
        <taxon>Neoteleostei</taxon>
        <taxon>Acanthomorphata</taxon>
        <taxon>Ovalentaria</taxon>
        <taxon>Atherinomorphae</taxon>
        <taxon>Atheriniformes</taxon>
        <taxon>Atherinopsidae</taxon>
        <taxon>Menidiinae</taxon>
        <taxon>Menidia</taxon>
    </lineage>
</organism>
<dbReference type="FunFam" id="2.70.170.10:FF:000017">
    <property type="entry name" value="5-hydroxytryptamine receptor 3A"/>
    <property type="match status" value="3"/>
</dbReference>
<keyword evidence="6" id="KW-0770">Synapse</keyword>
<feature type="domain" description="Neurotransmitter-gated ion-channel ligand-binding" evidence="22">
    <location>
        <begin position="808"/>
        <end position="1002"/>
    </location>
</feature>
<dbReference type="Gene3D" id="2.70.170.10">
    <property type="entry name" value="Neurotransmitter-gated ion-channel ligand-binding domain"/>
    <property type="match status" value="3"/>
</dbReference>
<comment type="similarity">
    <text evidence="20">Belongs to the ligand-gated ion channel (TC 1.A.9) family.</text>
</comment>
<feature type="compositionally biased region" description="Polar residues" evidence="21">
    <location>
        <begin position="1137"/>
        <end position="1160"/>
    </location>
</feature>
<evidence type="ECO:0000256" key="21">
    <source>
        <dbReference type="SAM" id="MobiDB-lite"/>
    </source>
</evidence>
<dbReference type="InterPro" id="IPR006029">
    <property type="entry name" value="Neurotrans-gated_channel_TM"/>
</dbReference>
<dbReference type="GO" id="GO:0004888">
    <property type="term" value="F:transmembrane signaling receptor activity"/>
    <property type="evidence" value="ECO:0007669"/>
    <property type="project" value="InterPro"/>
</dbReference>
<evidence type="ECO:0000256" key="9">
    <source>
        <dbReference type="ARBA" id="ARBA00023157"/>
    </source>
</evidence>
<proteinExistence type="inferred from homology"/>
<feature type="transmembrane region" description="Helical" evidence="20">
    <location>
        <begin position="1038"/>
        <end position="1055"/>
    </location>
</feature>
<dbReference type="InterPro" id="IPR018000">
    <property type="entry name" value="Neurotransmitter_ion_chnl_CS"/>
</dbReference>
<evidence type="ECO:0000256" key="15">
    <source>
        <dbReference type="ARBA" id="ARBA00034104"/>
    </source>
</evidence>
<dbReference type="OrthoDB" id="6097796at2759"/>
<feature type="transmembrane region" description="Helical" evidence="20">
    <location>
        <begin position="200"/>
        <end position="221"/>
    </location>
</feature>
<feature type="domain" description="Neurotransmitter-gated ion-channel ligand-binding" evidence="22">
    <location>
        <begin position="3"/>
        <end position="196"/>
    </location>
</feature>
<dbReference type="InterPro" id="IPR038050">
    <property type="entry name" value="Neuro_actylchol_rec"/>
</dbReference>
<dbReference type="InterPro" id="IPR049944">
    <property type="entry name" value="LGIC_TM_5-HT3"/>
</dbReference>
<evidence type="ECO:0000256" key="11">
    <source>
        <dbReference type="ARBA" id="ARBA00023180"/>
    </source>
</evidence>